<organism evidence="1">
    <name type="scientific">Ixodes ricinus</name>
    <name type="common">Common tick</name>
    <name type="synonym">Acarus ricinus</name>
    <dbReference type="NCBI Taxonomy" id="34613"/>
    <lineage>
        <taxon>Eukaryota</taxon>
        <taxon>Metazoa</taxon>
        <taxon>Ecdysozoa</taxon>
        <taxon>Arthropoda</taxon>
        <taxon>Chelicerata</taxon>
        <taxon>Arachnida</taxon>
        <taxon>Acari</taxon>
        <taxon>Parasitiformes</taxon>
        <taxon>Ixodida</taxon>
        <taxon>Ixodoidea</taxon>
        <taxon>Ixodidae</taxon>
        <taxon>Ixodinae</taxon>
        <taxon>Ixodes</taxon>
    </lineage>
</organism>
<name>A0A6B0URI3_IXORI</name>
<accession>A0A6B0URI3</accession>
<evidence type="ECO:0000313" key="1">
    <source>
        <dbReference type="EMBL" id="MXU92131.1"/>
    </source>
</evidence>
<sequence>MSVREVYTLKKKVPVVTPFRVYLACPWSLSQKVAKLPLPLGSKFYTLSQGAPCSLGETTLSLMGSNILSFKGVILLPLRSNRAYFWIEGSTLFENDSTCFKGVTSPLLRGNNSQPVYTLSGATSMLLEY</sequence>
<dbReference type="EMBL" id="GIFC01010048">
    <property type="protein sequence ID" value="MXU92131.1"/>
    <property type="molecule type" value="Transcribed_RNA"/>
</dbReference>
<protein>
    <submittedName>
        <fullName evidence="1">Uncharacterized protein</fullName>
    </submittedName>
</protein>
<proteinExistence type="predicted"/>
<reference evidence="1" key="1">
    <citation type="submission" date="2019-12" db="EMBL/GenBank/DDBJ databases">
        <title>An insight into the sialome of adult female Ixodes ricinus ticks feeding for 6 days.</title>
        <authorList>
            <person name="Perner J."/>
            <person name="Ribeiro J.M.C."/>
        </authorList>
    </citation>
    <scope>NUCLEOTIDE SEQUENCE</scope>
    <source>
        <strain evidence="1">Semi-engorged</strain>
        <tissue evidence="1">Salivary glands</tissue>
    </source>
</reference>
<dbReference type="AlphaFoldDB" id="A0A6B0URI3"/>